<organism evidence="2 3">
    <name type="scientific">Portunus trituberculatus</name>
    <name type="common">Swimming crab</name>
    <name type="synonym">Neptunus trituberculatus</name>
    <dbReference type="NCBI Taxonomy" id="210409"/>
    <lineage>
        <taxon>Eukaryota</taxon>
        <taxon>Metazoa</taxon>
        <taxon>Ecdysozoa</taxon>
        <taxon>Arthropoda</taxon>
        <taxon>Crustacea</taxon>
        <taxon>Multicrustacea</taxon>
        <taxon>Malacostraca</taxon>
        <taxon>Eumalacostraca</taxon>
        <taxon>Eucarida</taxon>
        <taxon>Decapoda</taxon>
        <taxon>Pleocyemata</taxon>
        <taxon>Brachyura</taxon>
        <taxon>Eubrachyura</taxon>
        <taxon>Portunoidea</taxon>
        <taxon>Portunidae</taxon>
        <taxon>Portuninae</taxon>
        <taxon>Portunus</taxon>
    </lineage>
</organism>
<feature type="region of interest" description="Disordered" evidence="1">
    <location>
        <begin position="65"/>
        <end position="91"/>
    </location>
</feature>
<evidence type="ECO:0000313" key="3">
    <source>
        <dbReference type="Proteomes" id="UP000324222"/>
    </source>
</evidence>
<dbReference type="AlphaFoldDB" id="A0A5B7HP70"/>
<name>A0A5B7HP70_PORTR</name>
<comment type="caution">
    <text evidence="2">The sequence shown here is derived from an EMBL/GenBank/DDBJ whole genome shotgun (WGS) entry which is preliminary data.</text>
</comment>
<sequence length="91" mass="10222">MDYGYWQLLPYPISGLRVTPFGVMRSNCHTLLFARGILTLQYLRVCVARSTISFMEICLHIRNTTEGGSGVSPQEPHYISGCTSASREDYS</sequence>
<keyword evidence="3" id="KW-1185">Reference proteome</keyword>
<evidence type="ECO:0000313" key="2">
    <source>
        <dbReference type="EMBL" id="MPC70488.1"/>
    </source>
</evidence>
<dbReference type="EMBL" id="VSRR010031218">
    <property type="protein sequence ID" value="MPC70488.1"/>
    <property type="molecule type" value="Genomic_DNA"/>
</dbReference>
<dbReference type="Proteomes" id="UP000324222">
    <property type="component" value="Unassembled WGS sequence"/>
</dbReference>
<reference evidence="2 3" key="1">
    <citation type="submission" date="2019-05" db="EMBL/GenBank/DDBJ databases">
        <title>Another draft genome of Portunus trituberculatus and its Hox gene families provides insights of decapod evolution.</title>
        <authorList>
            <person name="Jeong J.-H."/>
            <person name="Song I."/>
            <person name="Kim S."/>
            <person name="Choi T."/>
            <person name="Kim D."/>
            <person name="Ryu S."/>
            <person name="Kim W."/>
        </authorList>
    </citation>
    <scope>NUCLEOTIDE SEQUENCE [LARGE SCALE GENOMIC DNA]</scope>
    <source>
        <tissue evidence="2">Muscle</tissue>
    </source>
</reference>
<gene>
    <name evidence="2" type="ORF">E2C01_064738</name>
</gene>
<protein>
    <submittedName>
        <fullName evidence="2">Uncharacterized protein</fullName>
    </submittedName>
</protein>
<proteinExistence type="predicted"/>
<accession>A0A5B7HP70</accession>
<evidence type="ECO:0000256" key="1">
    <source>
        <dbReference type="SAM" id="MobiDB-lite"/>
    </source>
</evidence>